<protein>
    <submittedName>
        <fullName evidence="1">Uncharacterized protein</fullName>
    </submittedName>
</protein>
<comment type="caution">
    <text evidence="1">The sequence shown here is derived from an EMBL/GenBank/DDBJ whole genome shotgun (WGS) entry which is preliminary data.</text>
</comment>
<accession>A0ACC2S671</accession>
<gene>
    <name evidence="1" type="ORF">DSO57_1019285</name>
</gene>
<evidence type="ECO:0000313" key="2">
    <source>
        <dbReference type="Proteomes" id="UP001165960"/>
    </source>
</evidence>
<reference evidence="1" key="1">
    <citation type="submission" date="2022-04" db="EMBL/GenBank/DDBJ databases">
        <title>Genome of the entomopathogenic fungus Entomophthora muscae.</title>
        <authorList>
            <person name="Elya C."/>
            <person name="Lovett B.R."/>
            <person name="Lee E."/>
            <person name="Macias A.M."/>
            <person name="Hajek A.E."/>
            <person name="De Bivort B.L."/>
            <person name="Kasson M.T."/>
            <person name="De Fine Licht H.H."/>
            <person name="Stajich J.E."/>
        </authorList>
    </citation>
    <scope>NUCLEOTIDE SEQUENCE</scope>
    <source>
        <strain evidence="1">Berkeley</strain>
    </source>
</reference>
<proteinExistence type="predicted"/>
<keyword evidence="2" id="KW-1185">Reference proteome</keyword>
<sequence length="1651" mass="182022">MKMLLSVSGLPQELELELPPNVQNAILELQKEYDEGDITQKGYEKKLNRLLEQYLPQPQENPTQYSEADSFMPPTQNSSFPTSPDNNFNSLQNKMSELSLQPEATNPLYSPPSSNGLRLTSSQVTSPVEPYSHARSRSNSGSFSGREFPPPSSNFSGFAQITSKHEVQTRSVYPKPILSNLHPSTLPRHKAHPTLDMSVRSNYSTTLPKFRTISSTSSNPGLRNPQPEPLSRPHTSYQREPYGPPTNHHRNHSSTSDSSRYLPFNQQRSNFKPPNSAPGTQIDEIPHYLRDRSNASSRGEQMEKGPNFSSPPRTTGSYDAPPFFKDFSSNSKYQDRYLVSPSPSQFEQYDVDQASLHSRQSYDRSHMARRPSISSSLHSRVSRDSPSFYNYADQKPMPTYPNIIGVLNHRTIHTPKAAAITVVDSKGKDAVRLSWEKFHAMVDKYYQLLLSRRVGTLPAGTRVSLFFRKVEVADFLAACFGCFIAGLVAVPIVATESLNDFRFILENSQSWAVITTEANLKSVAKSEPDSWMGQYEWIRSNDRIPQQFKRKKPATFKDPAEMSDLAILEYSRDVTGELRGVGISHRTLIAQCQAFRELLDARENNEADTSPSTPYAMLPNPNLPVQTASSAIQALLVGIEPRAHLGLLLGGFIAPFCGFHTVFLSSANYELPGGLLASLTRHSINYAAVDYPGLHHTVVYHQGNPSRNNDTAALTSLKMLMIDTLVPDPKADMDVITFLLRPFGCPSPQDALAPVCSLQAYGGMIVSIGEPSFTAEPRSIWLDREAFRQERVERVNDPQLTSGQVDSQAIEVVSFGCLLPEVTVIIVNPSDNTVCSPDMIGEVWVDSPSLSGGYWNLPSLTEQEFHARAFFPDNFQPLEGEFLRTGLAGSLIDQQLVIFGWLDQRIRTRALAQTEDGPSLLSNHGTDIVRTIRASIKGIDDCTAFEVTSRGLPVGIVVVESRMETEAEFMAQVGQIRTLCSDVHCFTPFYVILSSPGSLPRRLRNGAELVSFFRTRTALLEGNLPLLHIAIDAHGYQDDPATHYEDSVSPHFLVPQHTGMEIMPPAVDERFGSDLEGFKSITQLLLWRSTAGGDDPAFVSVDAKGKEAKVVSFYKATTKALSLAYHLVTKRGLVKQNAVLIFMPPGLDYVIAVHACLAADLVVIPYWDFDAARLHEEIPALVRLVEDFSVVAILVNPATEDRLRAKSAQALFKNYPQFTLPTIINISKAPKITRRLDGVFSGLAGVLVLVYFSPDMKRQCISFSPPALLHQCKLHKYELGLTPSRPLLTCARVYNGIGFFHSALLGIYVGCQTILLSQAEFASSPRVWFELLSTKGCSATYATTPMLRHASSTLSQTGLQALPRLKCLLIPTEGRPEDEANSLFSGLGIDMTILATAYTTPFHSLVSHRAFIGQDPLVLNLHLPSLRLGRIRVQGEDAPGLLLGDSGRISRDTMVAIVNPVTGTVCQLNEVGEIWVASDGNADGLCFPESDFEAARFGAQIEGGDPSLYYVRTGDLGFLYPDTYHDSRPVPEIIATSPLLYVLGPMDQTFDANGFSHYAHDVEVSIESCHSLIVKGGCVAMALDGSRVAVVVEISRTDSTPLNARASLRLLSTRCLNSMASCWILSHMSSLELCVAPGWGRRHASSLGRTS</sequence>
<name>A0ACC2S671_9FUNG</name>
<evidence type="ECO:0000313" key="1">
    <source>
        <dbReference type="EMBL" id="KAJ9057792.1"/>
    </source>
</evidence>
<dbReference type="EMBL" id="QTSX02005766">
    <property type="protein sequence ID" value="KAJ9057792.1"/>
    <property type="molecule type" value="Genomic_DNA"/>
</dbReference>
<organism evidence="1 2">
    <name type="scientific">Entomophthora muscae</name>
    <dbReference type="NCBI Taxonomy" id="34485"/>
    <lineage>
        <taxon>Eukaryota</taxon>
        <taxon>Fungi</taxon>
        <taxon>Fungi incertae sedis</taxon>
        <taxon>Zoopagomycota</taxon>
        <taxon>Entomophthoromycotina</taxon>
        <taxon>Entomophthoromycetes</taxon>
        <taxon>Entomophthorales</taxon>
        <taxon>Entomophthoraceae</taxon>
        <taxon>Entomophthora</taxon>
    </lineage>
</organism>
<dbReference type="Proteomes" id="UP001165960">
    <property type="component" value="Unassembled WGS sequence"/>
</dbReference>